<proteinExistence type="predicted"/>
<dbReference type="EMBL" id="LBWG01000052">
    <property type="protein sequence ID" value="KKR02518.1"/>
    <property type="molecule type" value="Genomic_DNA"/>
</dbReference>
<protein>
    <recommendedName>
        <fullName evidence="3">Secretion system C-terminal sorting domain-containing protein</fullName>
    </recommendedName>
</protein>
<dbReference type="NCBIfam" id="TIGR04183">
    <property type="entry name" value="Por_Secre_tail"/>
    <property type="match status" value="1"/>
</dbReference>
<dbReference type="InterPro" id="IPR026444">
    <property type="entry name" value="Secre_tail"/>
</dbReference>
<evidence type="ECO:0000313" key="1">
    <source>
        <dbReference type="EMBL" id="KKR02518.1"/>
    </source>
</evidence>
<evidence type="ECO:0000313" key="2">
    <source>
        <dbReference type="Proteomes" id="UP000033935"/>
    </source>
</evidence>
<dbReference type="Proteomes" id="UP000033935">
    <property type="component" value="Unassembled WGS sequence"/>
</dbReference>
<gene>
    <name evidence="1" type="ORF">UT30_C0052G0005</name>
</gene>
<comment type="caution">
    <text evidence="1">The sequence shown here is derived from an EMBL/GenBank/DDBJ whole genome shotgun (WGS) entry which is preliminary data.</text>
</comment>
<organism evidence="1 2">
    <name type="scientific">Candidatus Uhrbacteria bacterium GW2011_GWF2_39_13</name>
    <dbReference type="NCBI Taxonomy" id="1618995"/>
    <lineage>
        <taxon>Bacteria</taxon>
        <taxon>Candidatus Uhriibacteriota</taxon>
    </lineage>
</organism>
<dbReference type="Gene3D" id="2.60.40.4070">
    <property type="match status" value="1"/>
</dbReference>
<sequence length="418" mass="46784">MKVLYQTIFIILSLFQFVHSIEFERIFPEITGEVKEINRGDLDNVGECGYFFVVPDSGLAFYRDSRLVYYDAHSSLRMVSAACIESETEEVFCAVGDYSNSDGIYKLNIVTGYYNNWPETWGISPVFIKKLPSGFYYSSHEPFLFSSNGENWASVNSLESSFIYDIEEKYDGTLFIAADVPRVANDVLFMGTMDSFDSLNTGMENINDVYIRNTPYKNEVLITIGSGSYSDGLYKVLYNDSTITGFELVAYVAEADLITEHIDSYIVTRKNSAELTAVPFDGSPPFNISHDLDITKINCISPQYPIYTPNFLIGTDQGIYMATGTVGIEDAAIPCATELHQNYPNPFNPHTEISYSLKSEGMVTLSVFNTKGELISSLVNGKESAGNHSVNYNGEGIYIYRLIVDGKTVQSRKMIMLK</sequence>
<evidence type="ECO:0008006" key="3">
    <source>
        <dbReference type="Google" id="ProtNLM"/>
    </source>
</evidence>
<name>A0A0G0MH61_9BACT</name>
<accession>A0A0G0MH61</accession>
<dbReference type="AlphaFoldDB" id="A0A0G0MH61"/>
<reference evidence="1 2" key="1">
    <citation type="journal article" date="2015" name="Nature">
        <title>rRNA introns, odd ribosomes, and small enigmatic genomes across a large radiation of phyla.</title>
        <authorList>
            <person name="Brown C.T."/>
            <person name="Hug L.A."/>
            <person name="Thomas B.C."/>
            <person name="Sharon I."/>
            <person name="Castelle C.J."/>
            <person name="Singh A."/>
            <person name="Wilkins M.J."/>
            <person name="Williams K.H."/>
            <person name="Banfield J.F."/>
        </authorList>
    </citation>
    <scope>NUCLEOTIDE SEQUENCE [LARGE SCALE GENOMIC DNA]</scope>
</reference>